<dbReference type="EC" id="2.1.1.37" evidence="1"/>
<dbReference type="SUPFAM" id="SSF53335">
    <property type="entry name" value="S-adenosyl-L-methionine-dependent methyltransferases"/>
    <property type="match status" value="1"/>
</dbReference>
<dbReference type="PROSITE" id="PS51679">
    <property type="entry name" value="SAM_MT_C5"/>
    <property type="match status" value="1"/>
</dbReference>
<comment type="caution">
    <text evidence="9">The sequence shown here is derived from an EMBL/GenBank/DDBJ whole genome shotgun (WGS) entry which is preliminary data.</text>
</comment>
<dbReference type="PANTHER" id="PTHR10629:SF52">
    <property type="entry name" value="DNA (CYTOSINE-5)-METHYLTRANSFERASE 1"/>
    <property type="match status" value="1"/>
</dbReference>
<dbReference type="NCBIfam" id="TIGR00675">
    <property type="entry name" value="dcm"/>
    <property type="match status" value="1"/>
</dbReference>
<keyword evidence="10" id="KW-1185">Reference proteome</keyword>
<feature type="active site" evidence="7">
    <location>
        <position position="92"/>
    </location>
</feature>
<evidence type="ECO:0000256" key="7">
    <source>
        <dbReference type="PROSITE-ProRule" id="PRU01016"/>
    </source>
</evidence>
<sequence>MKNRDISMDEPSPPVGEVVDLFCGVGALSHGLMRAGLTIKAGYDVDRNCQYAYEKNNGATFYARDVAKLTSEEIKSHFSGNVPSVLAGCAPCQPFSTYKHRYEADPRWELVEAFARLAAEVQSDFVTMENVPALLKYKNGSVFSDFVATLKAAGYKHIQWTVVRCEEFGVPQKRRRLVLIASRERPLSDLVPTHDQPLSVRDAIQSLPPIEAGEADPRDPLHIAASLSVTNLERIKSSKPGGTWRDWPFELRAKCHQRDSGSTYSGVYARMQWDEPSPTMTTQCYGFGNGRFGHPVQDRAISLREAALLQTFPQSYSFLPPGQKISFSEVGRWIGNAVPVSLAEAIGKLILSSKHGDDLVGRCT</sequence>
<evidence type="ECO:0000313" key="10">
    <source>
        <dbReference type="Proteomes" id="UP001595721"/>
    </source>
</evidence>
<evidence type="ECO:0000256" key="5">
    <source>
        <dbReference type="ARBA" id="ARBA00022747"/>
    </source>
</evidence>
<evidence type="ECO:0000256" key="1">
    <source>
        <dbReference type="ARBA" id="ARBA00011975"/>
    </source>
</evidence>
<proteinExistence type="inferred from homology"/>
<dbReference type="InterPro" id="IPR029063">
    <property type="entry name" value="SAM-dependent_MTases_sf"/>
</dbReference>
<dbReference type="PROSITE" id="PS00095">
    <property type="entry name" value="C5_MTASE_2"/>
    <property type="match status" value="1"/>
</dbReference>
<comment type="catalytic activity">
    <reaction evidence="6">
        <text>a 2'-deoxycytidine in DNA + S-adenosyl-L-methionine = a 5-methyl-2'-deoxycytidine in DNA + S-adenosyl-L-homocysteine + H(+)</text>
        <dbReference type="Rhea" id="RHEA:13681"/>
        <dbReference type="Rhea" id="RHEA-COMP:11369"/>
        <dbReference type="Rhea" id="RHEA-COMP:11370"/>
        <dbReference type="ChEBI" id="CHEBI:15378"/>
        <dbReference type="ChEBI" id="CHEBI:57856"/>
        <dbReference type="ChEBI" id="CHEBI:59789"/>
        <dbReference type="ChEBI" id="CHEBI:85452"/>
        <dbReference type="ChEBI" id="CHEBI:85454"/>
        <dbReference type="EC" id="2.1.1.37"/>
    </reaction>
</comment>
<keyword evidence="3 7" id="KW-0808">Transferase</keyword>
<keyword evidence="4 7" id="KW-0949">S-adenosyl-L-methionine</keyword>
<evidence type="ECO:0000256" key="8">
    <source>
        <dbReference type="RuleBase" id="RU000416"/>
    </source>
</evidence>
<reference evidence="10" key="1">
    <citation type="journal article" date="2019" name="Int. J. Syst. Evol. Microbiol.">
        <title>The Global Catalogue of Microorganisms (GCM) 10K type strain sequencing project: providing services to taxonomists for standard genome sequencing and annotation.</title>
        <authorList>
            <consortium name="The Broad Institute Genomics Platform"/>
            <consortium name="The Broad Institute Genome Sequencing Center for Infectious Disease"/>
            <person name="Wu L."/>
            <person name="Ma J."/>
        </authorList>
    </citation>
    <scope>NUCLEOTIDE SEQUENCE [LARGE SCALE GENOMIC DNA]</scope>
    <source>
        <strain evidence="10">KCTC 42899</strain>
    </source>
</reference>
<accession>A0ABV7RBZ3</accession>
<dbReference type="Pfam" id="PF00145">
    <property type="entry name" value="DNA_methylase"/>
    <property type="match status" value="1"/>
</dbReference>
<evidence type="ECO:0000313" key="9">
    <source>
        <dbReference type="EMBL" id="MFC3530403.1"/>
    </source>
</evidence>
<dbReference type="Gene3D" id="3.40.50.150">
    <property type="entry name" value="Vaccinia Virus protein VP39"/>
    <property type="match status" value="1"/>
</dbReference>
<evidence type="ECO:0000256" key="4">
    <source>
        <dbReference type="ARBA" id="ARBA00022691"/>
    </source>
</evidence>
<evidence type="ECO:0000256" key="2">
    <source>
        <dbReference type="ARBA" id="ARBA00022603"/>
    </source>
</evidence>
<dbReference type="EMBL" id="JBHRXJ010000025">
    <property type="protein sequence ID" value="MFC3530403.1"/>
    <property type="molecule type" value="Genomic_DNA"/>
</dbReference>
<dbReference type="InterPro" id="IPR031303">
    <property type="entry name" value="C5_meth_CS"/>
</dbReference>
<dbReference type="Proteomes" id="UP001595721">
    <property type="component" value="Unassembled WGS sequence"/>
</dbReference>
<dbReference type="InterPro" id="IPR050390">
    <property type="entry name" value="C5-Methyltransferase"/>
</dbReference>
<evidence type="ECO:0000256" key="6">
    <source>
        <dbReference type="ARBA" id="ARBA00047422"/>
    </source>
</evidence>
<dbReference type="GO" id="GO:0032259">
    <property type="term" value="P:methylation"/>
    <property type="evidence" value="ECO:0007669"/>
    <property type="project" value="UniProtKB-KW"/>
</dbReference>
<dbReference type="RefSeq" id="WP_377746609.1">
    <property type="nucleotide sequence ID" value="NZ_JBHRXJ010000025.1"/>
</dbReference>
<name>A0ABV7RBZ3_9RHOB</name>
<protein>
    <recommendedName>
        <fullName evidence="1">DNA (cytosine-5-)-methyltransferase</fullName>
        <ecNumber evidence="1">2.1.1.37</ecNumber>
    </recommendedName>
</protein>
<evidence type="ECO:0000256" key="3">
    <source>
        <dbReference type="ARBA" id="ARBA00022679"/>
    </source>
</evidence>
<gene>
    <name evidence="9" type="ORF">ACFOMH_19725</name>
</gene>
<dbReference type="PANTHER" id="PTHR10629">
    <property type="entry name" value="CYTOSINE-SPECIFIC METHYLTRANSFERASE"/>
    <property type="match status" value="1"/>
</dbReference>
<dbReference type="GO" id="GO:0003886">
    <property type="term" value="F:DNA (cytosine-5-)-methyltransferase activity"/>
    <property type="evidence" value="ECO:0007669"/>
    <property type="project" value="UniProtKB-EC"/>
</dbReference>
<dbReference type="PRINTS" id="PR00105">
    <property type="entry name" value="C5METTRFRASE"/>
</dbReference>
<dbReference type="Gene3D" id="3.90.120.10">
    <property type="entry name" value="DNA Methylase, subunit A, domain 2"/>
    <property type="match status" value="1"/>
</dbReference>
<keyword evidence="5" id="KW-0680">Restriction system</keyword>
<keyword evidence="2 7" id="KW-0489">Methyltransferase</keyword>
<dbReference type="InterPro" id="IPR001525">
    <property type="entry name" value="C5_MeTfrase"/>
</dbReference>
<comment type="similarity">
    <text evidence="7 8">Belongs to the class I-like SAM-binding methyltransferase superfamily. C5-methyltransferase family.</text>
</comment>
<organism evidence="9 10">
    <name type="scientific">Paracoccus mangrovi</name>
    <dbReference type="NCBI Taxonomy" id="1715645"/>
    <lineage>
        <taxon>Bacteria</taxon>
        <taxon>Pseudomonadati</taxon>
        <taxon>Pseudomonadota</taxon>
        <taxon>Alphaproteobacteria</taxon>
        <taxon>Rhodobacterales</taxon>
        <taxon>Paracoccaceae</taxon>
        <taxon>Paracoccus</taxon>
    </lineage>
</organism>